<dbReference type="OrthoDB" id="5083163at2759"/>
<sequence>MRPTTLNRGGRVRVKRIMRKIPQSEWELFKPEIDKLYLTEDLTQVALVDYLNTKGLRVVKRQLVNQLKKWGIKKYGKTSTQKDTDMPPMQVRNGDDISEAPDDSDLDLELANNIEGNYSSPTHVLLVVSNVVGTLLSFSSDGYSTLQSCISWFTEQISSLSSMPIQLAMLDGETDPELLSWRETTEIFLALWHRWQKSGVVRLAWAEEAKPKLGITPTELLATVSCMVLDEASDEDVEYENVDDVYEDDGDEGDETGHDESRQAKLLEYAREGARVIGGWSKEDIREVFEAAFDGRDVLHSDEVGEPVRVSEALRCIRRFVADTLAEGKGV</sequence>
<proteinExistence type="predicted"/>
<reference evidence="3 4" key="1">
    <citation type="submission" date="2015-09" db="EMBL/GenBank/DDBJ databases">
        <title>Host preference determinants of Valsa canker pathogens revealed by comparative genomics.</title>
        <authorList>
            <person name="Yin Z."/>
            <person name="Huang L."/>
        </authorList>
    </citation>
    <scope>NUCLEOTIDE SEQUENCE [LARGE SCALE GENOMIC DNA]</scope>
    <source>
        <strain evidence="3 4">03-1</strain>
    </source>
</reference>
<dbReference type="Proteomes" id="UP000283895">
    <property type="component" value="Unassembled WGS sequence"/>
</dbReference>
<evidence type="ECO:0000313" key="4">
    <source>
        <dbReference type="Proteomes" id="UP000283895"/>
    </source>
</evidence>
<gene>
    <name evidence="3" type="ORF">VMCG_02194</name>
</gene>
<name>A0A423X0S4_9PEZI</name>
<feature type="domain" description="Clr5" evidence="2">
    <location>
        <begin position="23"/>
        <end position="74"/>
    </location>
</feature>
<organism evidence="3 4">
    <name type="scientific">Cytospora schulzeri</name>
    <dbReference type="NCBI Taxonomy" id="448051"/>
    <lineage>
        <taxon>Eukaryota</taxon>
        <taxon>Fungi</taxon>
        <taxon>Dikarya</taxon>
        <taxon>Ascomycota</taxon>
        <taxon>Pezizomycotina</taxon>
        <taxon>Sordariomycetes</taxon>
        <taxon>Sordariomycetidae</taxon>
        <taxon>Diaporthales</taxon>
        <taxon>Cytosporaceae</taxon>
        <taxon>Cytospora</taxon>
    </lineage>
</organism>
<dbReference type="Pfam" id="PF14420">
    <property type="entry name" value="Clr5"/>
    <property type="match status" value="1"/>
</dbReference>
<dbReference type="EMBL" id="LKEA01000004">
    <property type="protein sequence ID" value="ROW09449.1"/>
    <property type="molecule type" value="Genomic_DNA"/>
</dbReference>
<evidence type="ECO:0000259" key="2">
    <source>
        <dbReference type="Pfam" id="PF14420"/>
    </source>
</evidence>
<keyword evidence="4" id="KW-1185">Reference proteome</keyword>
<dbReference type="AlphaFoldDB" id="A0A423X0S4"/>
<evidence type="ECO:0000313" key="3">
    <source>
        <dbReference type="EMBL" id="ROW09449.1"/>
    </source>
</evidence>
<accession>A0A423X0S4</accession>
<evidence type="ECO:0000256" key="1">
    <source>
        <dbReference type="SAM" id="MobiDB-lite"/>
    </source>
</evidence>
<feature type="region of interest" description="Disordered" evidence="1">
    <location>
        <begin position="78"/>
        <end position="98"/>
    </location>
</feature>
<dbReference type="InterPro" id="IPR025676">
    <property type="entry name" value="Clr5_dom"/>
</dbReference>
<protein>
    <recommendedName>
        <fullName evidence="2">Clr5 domain-containing protein</fullName>
    </recommendedName>
</protein>
<comment type="caution">
    <text evidence="3">The sequence shown here is derived from an EMBL/GenBank/DDBJ whole genome shotgun (WGS) entry which is preliminary data.</text>
</comment>